<organism evidence="1 2">
    <name type="scientific">Boeremia exigua</name>
    <dbReference type="NCBI Taxonomy" id="749465"/>
    <lineage>
        <taxon>Eukaryota</taxon>
        <taxon>Fungi</taxon>
        <taxon>Dikarya</taxon>
        <taxon>Ascomycota</taxon>
        <taxon>Pezizomycotina</taxon>
        <taxon>Dothideomycetes</taxon>
        <taxon>Pleosporomycetidae</taxon>
        <taxon>Pleosporales</taxon>
        <taxon>Pleosporineae</taxon>
        <taxon>Didymellaceae</taxon>
        <taxon>Boeremia</taxon>
    </lineage>
</organism>
<name>A0ACC2HW53_9PLEO</name>
<gene>
    <name evidence="1" type="ORF">OPT61_g9009</name>
</gene>
<dbReference type="Proteomes" id="UP001153331">
    <property type="component" value="Unassembled WGS sequence"/>
</dbReference>
<keyword evidence="2" id="KW-1185">Reference proteome</keyword>
<evidence type="ECO:0000313" key="2">
    <source>
        <dbReference type="Proteomes" id="UP001153331"/>
    </source>
</evidence>
<dbReference type="EMBL" id="JAPHNI010000975">
    <property type="protein sequence ID" value="KAJ8107230.1"/>
    <property type="molecule type" value="Genomic_DNA"/>
</dbReference>
<accession>A0ACC2HW53</accession>
<sequence length="394" mass="44320">MYSSSDLSSTTASSACGMSRPSSSSSAPPIEPTSSLPNGAPSTQLFEIRDTPTAGRAVFATQDMSKGTLLWRSDDLTLSVLLREYRREVCGQCFSYDYGRDLPVRDQAVGFAFCSEQCHEMWNQWNGHVGVQAWTAVETLVKRRSKEDDAMVDADLPRPSVEDITTAWEDAEAQANLIRAARQAERPKPEQSVEKAEVEPVRITKQHRKAVSKALQQTITPDVMAFLVSGIVWRYNKPREWGKVLALADDSTPYHSVDDLQSFVRSYLHLLAILPLQLLPLVTAETLFLLSSRDSHNSFGIRSLEDDGSEFFGYGCWPAASYFNHSCGPNVQKIREGRVWYFRAWSDIKDGEELNITYLSGEERKSSCKQRMQTLKKNWGFDCACKRCVALEEE</sequence>
<protein>
    <submittedName>
        <fullName evidence="1">Uncharacterized protein</fullName>
    </submittedName>
</protein>
<proteinExistence type="predicted"/>
<evidence type="ECO:0000313" key="1">
    <source>
        <dbReference type="EMBL" id="KAJ8107230.1"/>
    </source>
</evidence>
<comment type="caution">
    <text evidence="1">The sequence shown here is derived from an EMBL/GenBank/DDBJ whole genome shotgun (WGS) entry which is preliminary data.</text>
</comment>
<reference evidence="1" key="1">
    <citation type="submission" date="2022-11" db="EMBL/GenBank/DDBJ databases">
        <title>Genome Sequence of Boeremia exigua.</title>
        <authorList>
            <person name="Buettner E."/>
        </authorList>
    </citation>
    <scope>NUCLEOTIDE SEQUENCE</scope>
    <source>
        <strain evidence="1">CU02</strain>
    </source>
</reference>